<comment type="caution">
    <text evidence="2">The sequence shown here is derived from an EMBL/GenBank/DDBJ whole genome shotgun (WGS) entry which is preliminary data.</text>
</comment>
<dbReference type="OrthoDB" id="6611647at2759"/>
<dbReference type="AlphaFoldDB" id="A0A9P0KZP8"/>
<evidence type="ECO:0000256" key="1">
    <source>
        <dbReference type="SAM" id="Coils"/>
    </source>
</evidence>
<evidence type="ECO:0000313" key="3">
    <source>
        <dbReference type="Proteomes" id="UP001152888"/>
    </source>
</evidence>
<dbReference type="EMBL" id="CAKOFQ010006942">
    <property type="protein sequence ID" value="CAH1983609.1"/>
    <property type="molecule type" value="Genomic_DNA"/>
</dbReference>
<gene>
    <name evidence="2" type="ORF">ACAOBT_LOCUS15643</name>
</gene>
<proteinExistence type="predicted"/>
<keyword evidence="3" id="KW-1185">Reference proteome</keyword>
<reference evidence="2" key="1">
    <citation type="submission" date="2022-03" db="EMBL/GenBank/DDBJ databases">
        <authorList>
            <person name="Sayadi A."/>
        </authorList>
    </citation>
    <scope>NUCLEOTIDE SEQUENCE</scope>
</reference>
<sequence>MKLVVRIVDKNRAQEDYSKPWPMKLTVNKRNYFSTPSAETFSNIISAIVQFLKQSNEPIPELENSVWLRDSGFLVDITENLNELNLQLQERDKELAEMISDIKAFIKELETWEQNLIDGDIRHFPVLSRKISQSPLEPYDSKYHVDIVSCLKDNFKHRSKDFKEIAIISQFVVSLFMEIDIQQFATSVTQNLSEDIAATKMEVIAFSF</sequence>
<accession>A0A9P0KZP8</accession>
<evidence type="ECO:0000313" key="2">
    <source>
        <dbReference type="EMBL" id="CAH1983609.1"/>
    </source>
</evidence>
<feature type="coiled-coil region" evidence="1">
    <location>
        <begin position="74"/>
        <end position="115"/>
    </location>
</feature>
<protein>
    <submittedName>
        <fullName evidence="2">Uncharacterized protein</fullName>
    </submittedName>
</protein>
<keyword evidence="1" id="KW-0175">Coiled coil</keyword>
<dbReference type="Proteomes" id="UP001152888">
    <property type="component" value="Unassembled WGS sequence"/>
</dbReference>
<name>A0A9P0KZP8_ACAOB</name>
<dbReference type="PANTHER" id="PTHR45913:SF5">
    <property type="entry name" value="GENERAL TRANSCRIPTION FACTOR II-I REPEAT DOMAIN-CONTAINING PROTEIN 2A-LIKE PROTEIN"/>
    <property type="match status" value="1"/>
</dbReference>
<organism evidence="2 3">
    <name type="scientific">Acanthoscelides obtectus</name>
    <name type="common">Bean weevil</name>
    <name type="synonym">Bruchus obtectus</name>
    <dbReference type="NCBI Taxonomy" id="200917"/>
    <lineage>
        <taxon>Eukaryota</taxon>
        <taxon>Metazoa</taxon>
        <taxon>Ecdysozoa</taxon>
        <taxon>Arthropoda</taxon>
        <taxon>Hexapoda</taxon>
        <taxon>Insecta</taxon>
        <taxon>Pterygota</taxon>
        <taxon>Neoptera</taxon>
        <taxon>Endopterygota</taxon>
        <taxon>Coleoptera</taxon>
        <taxon>Polyphaga</taxon>
        <taxon>Cucujiformia</taxon>
        <taxon>Chrysomeloidea</taxon>
        <taxon>Chrysomelidae</taxon>
        <taxon>Bruchinae</taxon>
        <taxon>Bruchini</taxon>
        <taxon>Acanthoscelides</taxon>
    </lineage>
</organism>
<dbReference type="PANTHER" id="PTHR45913">
    <property type="entry name" value="EPM2A-INTERACTING PROTEIN 1"/>
    <property type="match status" value="1"/>
</dbReference>